<proteinExistence type="inferred from homology"/>
<evidence type="ECO:0000313" key="4">
    <source>
        <dbReference type="Proteomes" id="UP000769780"/>
    </source>
</evidence>
<comment type="similarity">
    <text evidence="1">Belongs to the ComF/GntX family.</text>
</comment>
<feature type="domain" description="Phosphoribosyltransferase" evidence="2">
    <location>
        <begin position="184"/>
        <end position="236"/>
    </location>
</feature>
<reference evidence="3 4" key="1">
    <citation type="submission" date="2020-07" db="EMBL/GenBank/DDBJ databases">
        <title>Fungal Genomes of the International Space Station.</title>
        <authorList>
            <person name="Seuylemezian A."/>
            <person name="Singh N.K."/>
            <person name="Wood J."/>
            <person name="Venkateswaran K."/>
        </authorList>
    </citation>
    <scope>NUCLEOTIDE SEQUENCE [LARGE SCALE GENOMIC DNA]</scope>
    <source>
        <strain evidence="3 4">PL-B2</strain>
    </source>
</reference>
<dbReference type="CDD" id="cd06223">
    <property type="entry name" value="PRTases_typeI"/>
    <property type="match status" value="1"/>
</dbReference>
<protein>
    <submittedName>
        <fullName evidence="3">ComF family protein</fullName>
    </submittedName>
</protein>
<dbReference type="EMBL" id="JACWFH010000009">
    <property type="protein sequence ID" value="MBY0097094.1"/>
    <property type="molecule type" value="Genomic_DNA"/>
</dbReference>
<dbReference type="InterPro" id="IPR051910">
    <property type="entry name" value="ComF/GntX_DNA_util-trans"/>
</dbReference>
<name>A0ABS7K4H6_9BACI</name>
<dbReference type="RefSeq" id="WP_221873305.1">
    <property type="nucleotide sequence ID" value="NZ_JACWFH010000009.1"/>
</dbReference>
<dbReference type="Pfam" id="PF00156">
    <property type="entry name" value="Pribosyltran"/>
    <property type="match status" value="1"/>
</dbReference>
<dbReference type="PANTHER" id="PTHR47505:SF1">
    <property type="entry name" value="DNA UTILIZATION PROTEIN YHGH"/>
    <property type="match status" value="1"/>
</dbReference>
<dbReference type="Gene3D" id="3.40.50.2020">
    <property type="match status" value="1"/>
</dbReference>
<organism evidence="3 4">
    <name type="scientific">Mesobacillus maritimus</name>
    <dbReference type="NCBI Taxonomy" id="1643336"/>
    <lineage>
        <taxon>Bacteria</taxon>
        <taxon>Bacillati</taxon>
        <taxon>Bacillota</taxon>
        <taxon>Bacilli</taxon>
        <taxon>Bacillales</taxon>
        <taxon>Bacillaceae</taxon>
        <taxon>Mesobacillus</taxon>
    </lineage>
</organism>
<dbReference type="InterPro" id="IPR029057">
    <property type="entry name" value="PRTase-like"/>
</dbReference>
<sequence>MKLFSDEYCLICHGIRTPVISWTSLLLGTEEQLVCEECQNKFKSLSGERCGICSRVLEVDYRKEELCYDCIRWGQDSTWSGTLTQNKSLYEYNDFLKEVIAKYKYRGDYTLVRAFTSRIKEELTSLSFDALTPIPLSQERLYERGFNQAEALITEAGFRPTHLLTRIHTEKQSKKSRSDRIHLPQVFQVDGESAFSLEEKTILLVDDIYTTGSTLRHAAKVLLEHGAKSVSSFTLAR</sequence>
<gene>
    <name evidence="3" type="ORF">H0185_09755</name>
</gene>
<evidence type="ECO:0000259" key="2">
    <source>
        <dbReference type="Pfam" id="PF00156"/>
    </source>
</evidence>
<dbReference type="PANTHER" id="PTHR47505">
    <property type="entry name" value="DNA UTILIZATION PROTEIN YHGH"/>
    <property type="match status" value="1"/>
</dbReference>
<dbReference type="SUPFAM" id="SSF53271">
    <property type="entry name" value="PRTase-like"/>
    <property type="match status" value="1"/>
</dbReference>
<keyword evidence="4" id="KW-1185">Reference proteome</keyword>
<evidence type="ECO:0000313" key="3">
    <source>
        <dbReference type="EMBL" id="MBY0097094.1"/>
    </source>
</evidence>
<dbReference type="InterPro" id="IPR000836">
    <property type="entry name" value="PRTase_dom"/>
</dbReference>
<evidence type="ECO:0000256" key="1">
    <source>
        <dbReference type="ARBA" id="ARBA00008007"/>
    </source>
</evidence>
<comment type="caution">
    <text evidence="3">The sequence shown here is derived from an EMBL/GenBank/DDBJ whole genome shotgun (WGS) entry which is preliminary data.</text>
</comment>
<dbReference type="Proteomes" id="UP000769780">
    <property type="component" value="Unassembled WGS sequence"/>
</dbReference>
<accession>A0ABS7K4H6</accession>